<proteinExistence type="inferred from homology"/>
<dbReference type="PANTHER" id="PTHR43757:SF16">
    <property type="entry name" value="AMINOMETHYLTRANSFERASE, MITOCHONDRIAL"/>
    <property type="match status" value="1"/>
</dbReference>
<keyword evidence="8 11" id="KW-0496">Mitochondrion</keyword>
<dbReference type="Gene3D" id="3.30.1360.120">
    <property type="entry name" value="Probable tRNA modification gtpase trme, domain 1"/>
    <property type="match status" value="1"/>
</dbReference>
<dbReference type="Gene3D" id="4.10.1250.10">
    <property type="entry name" value="Aminomethyltransferase fragment"/>
    <property type="match status" value="1"/>
</dbReference>
<evidence type="ECO:0000256" key="2">
    <source>
        <dbReference type="ARBA" id="ARBA00004173"/>
    </source>
</evidence>
<evidence type="ECO:0000256" key="7">
    <source>
        <dbReference type="ARBA" id="ARBA00022946"/>
    </source>
</evidence>
<keyword evidence="7 11" id="KW-0809">Transit peptide</keyword>
<evidence type="ECO:0000256" key="4">
    <source>
        <dbReference type="ARBA" id="ARBA00011690"/>
    </source>
</evidence>
<dbReference type="PIRSF" id="PIRSF006487">
    <property type="entry name" value="GcvT"/>
    <property type="match status" value="1"/>
</dbReference>
<organism evidence="14 15">
    <name type="scientific">Acrobeloides nanus</name>
    <dbReference type="NCBI Taxonomy" id="290746"/>
    <lineage>
        <taxon>Eukaryota</taxon>
        <taxon>Metazoa</taxon>
        <taxon>Ecdysozoa</taxon>
        <taxon>Nematoda</taxon>
        <taxon>Chromadorea</taxon>
        <taxon>Rhabditida</taxon>
        <taxon>Tylenchina</taxon>
        <taxon>Cephalobomorpha</taxon>
        <taxon>Cephaloboidea</taxon>
        <taxon>Cephalobidae</taxon>
        <taxon>Acrobeloides</taxon>
    </lineage>
</organism>
<protein>
    <recommendedName>
        <fullName evidence="11">Aminomethyltransferase</fullName>
        <ecNumber evidence="11">2.1.2.10</ecNumber>
    </recommendedName>
    <alternativeName>
        <fullName evidence="11">Glycine cleavage system T protein</fullName>
    </alternativeName>
</protein>
<dbReference type="FunFam" id="3.30.70.1400:FF:000001">
    <property type="entry name" value="Aminomethyltransferase"/>
    <property type="match status" value="1"/>
</dbReference>
<dbReference type="GO" id="GO:0005960">
    <property type="term" value="C:glycine cleavage complex"/>
    <property type="evidence" value="ECO:0007669"/>
    <property type="project" value="InterPro"/>
</dbReference>
<comment type="function">
    <text evidence="1 11">The glycine cleavage system catalyzes the degradation of glycine.</text>
</comment>
<dbReference type="Pfam" id="PF01571">
    <property type="entry name" value="GCV_T"/>
    <property type="match status" value="1"/>
</dbReference>
<evidence type="ECO:0000256" key="3">
    <source>
        <dbReference type="ARBA" id="ARBA00008609"/>
    </source>
</evidence>
<evidence type="ECO:0000256" key="10">
    <source>
        <dbReference type="PIRSR" id="PIRSR006487-1"/>
    </source>
</evidence>
<dbReference type="Gene3D" id="3.30.70.1400">
    <property type="entry name" value="Aminomethyltransferase beta-barrel domains"/>
    <property type="match status" value="1"/>
</dbReference>
<evidence type="ECO:0000256" key="8">
    <source>
        <dbReference type="ARBA" id="ARBA00023128"/>
    </source>
</evidence>
<dbReference type="AlphaFoldDB" id="A0A914D2W3"/>
<name>A0A914D2W3_9BILA</name>
<dbReference type="Pfam" id="PF08669">
    <property type="entry name" value="GCV_T_C"/>
    <property type="match status" value="1"/>
</dbReference>
<dbReference type="GO" id="GO:0005739">
    <property type="term" value="C:mitochondrion"/>
    <property type="evidence" value="ECO:0007669"/>
    <property type="project" value="UniProtKB-SubCell"/>
</dbReference>
<accession>A0A914D2W3</accession>
<comment type="similarity">
    <text evidence="3 11">Belongs to the GcvT family.</text>
</comment>
<evidence type="ECO:0000256" key="1">
    <source>
        <dbReference type="ARBA" id="ARBA00003631"/>
    </source>
</evidence>
<dbReference type="InterPro" id="IPR028896">
    <property type="entry name" value="GcvT/YgfZ/DmdA"/>
</dbReference>
<dbReference type="WBParaSite" id="ACRNAN_scaffold176.g16288.t1">
    <property type="protein sequence ID" value="ACRNAN_scaffold176.g16288.t1"/>
    <property type="gene ID" value="ACRNAN_scaffold176.g16288"/>
</dbReference>
<dbReference type="NCBIfam" id="TIGR00528">
    <property type="entry name" value="gcvT"/>
    <property type="match status" value="1"/>
</dbReference>
<dbReference type="PANTHER" id="PTHR43757">
    <property type="entry name" value="AMINOMETHYLTRANSFERASE"/>
    <property type="match status" value="1"/>
</dbReference>
<dbReference type="GO" id="GO:0006546">
    <property type="term" value="P:glycine catabolic process"/>
    <property type="evidence" value="ECO:0007669"/>
    <property type="project" value="InterPro"/>
</dbReference>
<evidence type="ECO:0000256" key="5">
    <source>
        <dbReference type="ARBA" id="ARBA00022576"/>
    </source>
</evidence>
<dbReference type="InterPro" id="IPR013977">
    <property type="entry name" value="GcvT_C"/>
</dbReference>
<evidence type="ECO:0000259" key="12">
    <source>
        <dbReference type="Pfam" id="PF01571"/>
    </source>
</evidence>
<keyword evidence="5 11" id="KW-0032">Aminotransferase</keyword>
<dbReference type="Proteomes" id="UP000887540">
    <property type="component" value="Unplaced"/>
</dbReference>
<dbReference type="InterPro" id="IPR006223">
    <property type="entry name" value="GcvT"/>
</dbReference>
<comment type="subcellular location">
    <subcellularLocation>
        <location evidence="2 11">Mitochondrion</location>
    </subcellularLocation>
</comment>
<evidence type="ECO:0000259" key="13">
    <source>
        <dbReference type="Pfam" id="PF08669"/>
    </source>
</evidence>
<evidence type="ECO:0000256" key="9">
    <source>
        <dbReference type="ARBA" id="ARBA00047665"/>
    </source>
</evidence>
<keyword evidence="6 11" id="KW-0808">Transferase</keyword>
<dbReference type="FunFam" id="2.40.30.110:FF:000002">
    <property type="entry name" value="Aminomethyltransferase"/>
    <property type="match status" value="1"/>
</dbReference>
<dbReference type="Gene3D" id="2.40.30.110">
    <property type="entry name" value="Aminomethyltransferase beta-barrel domains"/>
    <property type="match status" value="1"/>
</dbReference>
<comment type="catalytic activity">
    <reaction evidence="9 11">
        <text>N(6)-[(R)-S(8)-aminomethyldihydrolipoyl]-L-lysyl-[protein] + (6S)-5,6,7,8-tetrahydrofolate = N(6)-[(R)-dihydrolipoyl]-L-lysyl-[protein] + (6R)-5,10-methylene-5,6,7,8-tetrahydrofolate + NH4(+)</text>
        <dbReference type="Rhea" id="RHEA:16945"/>
        <dbReference type="Rhea" id="RHEA-COMP:10475"/>
        <dbReference type="Rhea" id="RHEA-COMP:10492"/>
        <dbReference type="ChEBI" id="CHEBI:15636"/>
        <dbReference type="ChEBI" id="CHEBI:28938"/>
        <dbReference type="ChEBI" id="CHEBI:57453"/>
        <dbReference type="ChEBI" id="CHEBI:83100"/>
        <dbReference type="ChEBI" id="CHEBI:83143"/>
        <dbReference type="EC" id="2.1.2.10"/>
    </reaction>
</comment>
<feature type="domain" description="Aminomethyltransferase C-terminal" evidence="13">
    <location>
        <begin position="267"/>
        <end position="346"/>
    </location>
</feature>
<evidence type="ECO:0000313" key="14">
    <source>
        <dbReference type="Proteomes" id="UP000887540"/>
    </source>
</evidence>
<evidence type="ECO:0000256" key="11">
    <source>
        <dbReference type="RuleBase" id="RU003981"/>
    </source>
</evidence>
<keyword evidence="14" id="KW-1185">Reference proteome</keyword>
<dbReference type="SUPFAM" id="SSF103025">
    <property type="entry name" value="Folate-binding domain"/>
    <property type="match status" value="1"/>
</dbReference>
<evidence type="ECO:0000256" key="6">
    <source>
        <dbReference type="ARBA" id="ARBA00022679"/>
    </source>
</evidence>
<comment type="subunit">
    <text evidence="4 11">The glycine cleavage system is composed of four proteins: P, T, L and H.</text>
</comment>
<dbReference type="GO" id="GO:0004047">
    <property type="term" value="F:aminomethyltransferase activity"/>
    <property type="evidence" value="ECO:0007669"/>
    <property type="project" value="UniProtKB-EC"/>
</dbReference>
<dbReference type="EC" id="2.1.2.10" evidence="11"/>
<dbReference type="SUPFAM" id="SSF101790">
    <property type="entry name" value="Aminomethyltransferase beta-barrel domain"/>
    <property type="match status" value="1"/>
</dbReference>
<reference evidence="15" key="1">
    <citation type="submission" date="2022-11" db="UniProtKB">
        <authorList>
            <consortium name="WormBaseParasite"/>
        </authorList>
    </citation>
    <scope>IDENTIFICATION</scope>
</reference>
<dbReference type="GO" id="GO:0008483">
    <property type="term" value="F:transaminase activity"/>
    <property type="evidence" value="ECO:0007669"/>
    <property type="project" value="UniProtKB-KW"/>
</dbReference>
<dbReference type="InterPro" id="IPR006222">
    <property type="entry name" value="GCVT_N"/>
</dbReference>
<feature type="domain" description="GCVT N-terminal" evidence="12">
    <location>
        <begin position="1"/>
        <end position="242"/>
    </location>
</feature>
<dbReference type="InterPro" id="IPR027266">
    <property type="entry name" value="TrmE/GcvT-like"/>
</dbReference>
<dbReference type="InterPro" id="IPR029043">
    <property type="entry name" value="GcvT/YgfZ_C"/>
</dbReference>
<feature type="binding site" evidence="10">
    <location>
        <position position="178"/>
    </location>
    <ligand>
        <name>substrate</name>
    </ligand>
</feature>
<evidence type="ECO:0000313" key="15">
    <source>
        <dbReference type="WBParaSite" id="ACRNAN_scaffold176.g16288.t1"/>
    </source>
</evidence>
<sequence length="354" mass="38901">MPVQYGDFTIKDSTLHTRNHVSIFDVSHMLQTEIRGKDRLAFMESLTTADVEGLAPNSGTLSVFTNEKGGIRDDLILSKTDQDYIYMVTNAGCIEKDLPYLLENAKKWRENGKDVNVKVLESRGLLAVQGPSMVKLLAPESDINFKSLLFMHSAVGTLFGIPNCRVTRCGYTGEDGVEISVDPKDAPKLLERMLESQNAEVKLAGLGARDALRLEAGLCLYGNDITEDTTPVEANIAFVVAKRRRQTLGFPGAEKIVEQLEKKNWVKRRVGFISESGRAPRSHIPITDPIDKAAVGFITSGCPSPTLGKNIAMGYVDKVDAKIGKVLNVDFGNKQASITVTKMPFVPTRYYTGK</sequence>